<feature type="compositionally biased region" description="Pro residues" evidence="2">
    <location>
        <begin position="278"/>
        <end position="299"/>
    </location>
</feature>
<sequence>MRYLCGSRRGTAELAALEVRPEQQIILLTNRLPLKGFERHVPGYPRYTYDGDPAEGSTTLVITGVTLTEDGEYQCQVGPTNASPPIWAAANVTVLQPSPPIPTHSSPPTLPFPRTPLCPFAPPLPSTHNSLPPTPTSPPILYPHPLPTILIPSTPSTPQYSSSLPTLPLPFIQPHPILPPTPTYHFPLPPHSILPPTFPHPTLPPTLTFNSPSSLFPLPPPLPFPPLSPPPPPIPHPYLPHSHPILPSSPPTLPFPPLLPPLPFLHLPSPFPTLSPLPHPPFLPHTHSPPPSSPPTPPPETKKKGGRSRSPAEGTWSRRRVAPTSITIVGLGRWAEVQVAAGTSLTLECLVADARPAPKAEWYRGGLLVDPGGPDRGVDPAARRWSLRSQLEVTAQPEDDGRDFSWPGPPPHPRRLPHRPHGLHHAVGFARIRDRFVLSSKVIELGVLSLSLGGGVGEIR</sequence>
<evidence type="ECO:0000313" key="4">
    <source>
        <dbReference type="EMBL" id="ROT61743.1"/>
    </source>
</evidence>
<evidence type="ECO:0000256" key="2">
    <source>
        <dbReference type="SAM" id="MobiDB-lite"/>
    </source>
</evidence>
<gene>
    <name evidence="4" type="ORF">C7M84_020455</name>
</gene>
<dbReference type="Gene3D" id="2.60.40.10">
    <property type="entry name" value="Immunoglobulins"/>
    <property type="match status" value="2"/>
</dbReference>
<evidence type="ECO:0000259" key="3">
    <source>
        <dbReference type="PROSITE" id="PS50835"/>
    </source>
</evidence>
<accession>A0A423SC63</accession>
<evidence type="ECO:0000256" key="1">
    <source>
        <dbReference type="ARBA" id="ARBA00023157"/>
    </source>
</evidence>
<reference evidence="4 5" key="2">
    <citation type="submission" date="2019-01" db="EMBL/GenBank/DDBJ databases">
        <title>The decoding of complex shrimp genome reveals the adaptation for benthos swimmer, frequently molting mechanism and breeding impact on genome.</title>
        <authorList>
            <person name="Sun Y."/>
            <person name="Gao Y."/>
            <person name="Yu Y."/>
        </authorList>
    </citation>
    <scope>NUCLEOTIDE SEQUENCE [LARGE SCALE GENOMIC DNA]</scope>
    <source>
        <tissue evidence="4">Muscle</tissue>
    </source>
</reference>
<comment type="caution">
    <text evidence="4">The sequence shown here is derived from an EMBL/GenBank/DDBJ whole genome shotgun (WGS) entry which is preliminary data.</text>
</comment>
<dbReference type="InterPro" id="IPR013783">
    <property type="entry name" value="Ig-like_fold"/>
</dbReference>
<keyword evidence="5" id="KW-1185">Reference proteome</keyword>
<feature type="region of interest" description="Disordered" evidence="2">
    <location>
        <begin position="278"/>
        <end position="319"/>
    </location>
</feature>
<keyword evidence="1" id="KW-1015">Disulfide bond</keyword>
<proteinExistence type="predicted"/>
<dbReference type="InterPro" id="IPR007110">
    <property type="entry name" value="Ig-like_dom"/>
</dbReference>
<feature type="domain" description="Ig-like" evidence="3">
    <location>
        <begin position="323"/>
        <end position="401"/>
    </location>
</feature>
<protein>
    <recommendedName>
        <fullName evidence="3">Ig-like domain-containing protein</fullName>
    </recommendedName>
</protein>
<reference evidence="4 5" key="1">
    <citation type="submission" date="2018-04" db="EMBL/GenBank/DDBJ databases">
        <authorList>
            <person name="Zhang X."/>
            <person name="Yuan J."/>
            <person name="Li F."/>
            <person name="Xiang J."/>
        </authorList>
    </citation>
    <scope>NUCLEOTIDE SEQUENCE [LARGE SCALE GENOMIC DNA]</scope>
    <source>
        <tissue evidence="4">Muscle</tissue>
    </source>
</reference>
<dbReference type="EMBL" id="QCYY01004007">
    <property type="protein sequence ID" value="ROT61743.1"/>
    <property type="molecule type" value="Genomic_DNA"/>
</dbReference>
<dbReference type="Proteomes" id="UP000283509">
    <property type="component" value="Unassembled WGS sequence"/>
</dbReference>
<evidence type="ECO:0000313" key="5">
    <source>
        <dbReference type="Proteomes" id="UP000283509"/>
    </source>
</evidence>
<feature type="region of interest" description="Disordered" evidence="2">
    <location>
        <begin position="394"/>
        <end position="420"/>
    </location>
</feature>
<dbReference type="InterPro" id="IPR036179">
    <property type="entry name" value="Ig-like_dom_sf"/>
</dbReference>
<name>A0A423SC63_PENVA</name>
<dbReference type="Pfam" id="PF08205">
    <property type="entry name" value="C2-set_2"/>
    <property type="match status" value="1"/>
</dbReference>
<organism evidence="4 5">
    <name type="scientific">Penaeus vannamei</name>
    <name type="common">Whiteleg shrimp</name>
    <name type="synonym">Litopenaeus vannamei</name>
    <dbReference type="NCBI Taxonomy" id="6689"/>
    <lineage>
        <taxon>Eukaryota</taxon>
        <taxon>Metazoa</taxon>
        <taxon>Ecdysozoa</taxon>
        <taxon>Arthropoda</taxon>
        <taxon>Crustacea</taxon>
        <taxon>Multicrustacea</taxon>
        <taxon>Malacostraca</taxon>
        <taxon>Eumalacostraca</taxon>
        <taxon>Eucarida</taxon>
        <taxon>Decapoda</taxon>
        <taxon>Dendrobranchiata</taxon>
        <taxon>Penaeoidea</taxon>
        <taxon>Penaeidae</taxon>
        <taxon>Penaeus</taxon>
    </lineage>
</organism>
<dbReference type="STRING" id="6689.A0A423SC63"/>
<dbReference type="InterPro" id="IPR013162">
    <property type="entry name" value="CD80_C2-set"/>
</dbReference>
<dbReference type="AlphaFoldDB" id="A0A423SC63"/>
<dbReference type="PROSITE" id="PS50835">
    <property type="entry name" value="IG_LIKE"/>
    <property type="match status" value="1"/>
</dbReference>
<dbReference type="SUPFAM" id="SSF48726">
    <property type="entry name" value="Immunoglobulin"/>
    <property type="match status" value="2"/>
</dbReference>